<protein>
    <submittedName>
        <fullName evidence="1">Uncharacterized protein</fullName>
    </submittedName>
</protein>
<dbReference type="KEGG" id="mph:MLP_17450"/>
<dbReference type="Proteomes" id="UP000007947">
    <property type="component" value="Chromosome"/>
</dbReference>
<reference evidence="1 2" key="1">
    <citation type="submission" date="2011-05" db="EMBL/GenBank/DDBJ databases">
        <title>Whole genome sequence of Microlunatus phosphovorus NM-1.</title>
        <authorList>
            <person name="Hosoyama A."/>
            <person name="Sasaki K."/>
            <person name="Harada T."/>
            <person name="Igarashi R."/>
            <person name="Kawakoshi A."/>
            <person name="Sasagawa M."/>
            <person name="Fukada J."/>
            <person name="Nakamura S."/>
            <person name="Katano Y."/>
            <person name="Hanada S."/>
            <person name="Kamagata Y."/>
            <person name="Nakamura N."/>
            <person name="Yamazaki S."/>
            <person name="Fujita N."/>
        </authorList>
    </citation>
    <scope>NUCLEOTIDE SEQUENCE [LARGE SCALE GENOMIC DNA]</scope>
    <source>
        <strain evidence="2">ATCC 700054 / DSM 10555 / JCM 9379 / NBRC 101784 / NCIMB 13414 / VKM Ac-1990 / NM-1</strain>
    </source>
</reference>
<evidence type="ECO:0000313" key="2">
    <source>
        <dbReference type="Proteomes" id="UP000007947"/>
    </source>
</evidence>
<dbReference type="EMBL" id="AP012204">
    <property type="protein sequence ID" value="BAK34759.1"/>
    <property type="molecule type" value="Genomic_DNA"/>
</dbReference>
<accession>F5XS78</accession>
<proteinExistence type="predicted"/>
<evidence type="ECO:0000313" key="1">
    <source>
        <dbReference type="EMBL" id="BAK34759.1"/>
    </source>
</evidence>
<dbReference type="AlphaFoldDB" id="F5XS78"/>
<keyword evidence="2" id="KW-1185">Reference proteome</keyword>
<sequence>MFGLAIAGSHGPSAYLLPARVPASPARHARHGVYCPLTPPTYASALAKGCAS</sequence>
<dbReference type="STRING" id="1032480.MLP_17450"/>
<organism evidence="1 2">
    <name type="scientific">Microlunatus phosphovorus (strain ATCC 700054 / DSM 10555 / JCM 9379 / NBRC 101784 / NCIMB 13414 / VKM Ac-1990 / NM-1)</name>
    <dbReference type="NCBI Taxonomy" id="1032480"/>
    <lineage>
        <taxon>Bacteria</taxon>
        <taxon>Bacillati</taxon>
        <taxon>Actinomycetota</taxon>
        <taxon>Actinomycetes</taxon>
        <taxon>Propionibacteriales</taxon>
        <taxon>Propionibacteriaceae</taxon>
        <taxon>Microlunatus</taxon>
    </lineage>
</organism>
<gene>
    <name evidence="1" type="ordered locus">MLP_17450</name>
</gene>
<name>F5XS78_MICPN</name>
<dbReference type="HOGENOM" id="CLU_3081872_0_0_11"/>